<gene>
    <name evidence="1" type="ORF">P8C59_005325</name>
</gene>
<protein>
    <submittedName>
        <fullName evidence="1">Uncharacterized protein</fullName>
    </submittedName>
</protein>
<dbReference type="EMBL" id="JAQQPM010000004">
    <property type="protein sequence ID" value="KAK2070863.1"/>
    <property type="molecule type" value="Genomic_DNA"/>
</dbReference>
<evidence type="ECO:0000313" key="2">
    <source>
        <dbReference type="Proteomes" id="UP001217918"/>
    </source>
</evidence>
<proteinExistence type="predicted"/>
<dbReference type="AlphaFoldDB" id="A0AAD9MEE5"/>
<keyword evidence="2" id="KW-1185">Reference proteome</keyword>
<dbReference type="Proteomes" id="UP001217918">
    <property type="component" value="Unassembled WGS sequence"/>
</dbReference>
<accession>A0AAD9MEE5</accession>
<name>A0AAD9MEE5_9PEZI</name>
<comment type="caution">
    <text evidence="1">The sequence shown here is derived from an EMBL/GenBank/DDBJ whole genome shotgun (WGS) entry which is preliminary data.</text>
</comment>
<sequence>MIGVLESQLRFVQHVQSIDTTGVEPLSSIRDDTAEGLREAAITLDQLKSALDDEISLGRVKRPRRIPCLLWLQGTKIPLVGPSESDTHVAAVWVCVDAVQFHMYPPPPKQPNQGLAKLHLQIMRRT</sequence>
<evidence type="ECO:0000313" key="1">
    <source>
        <dbReference type="EMBL" id="KAK2070863.1"/>
    </source>
</evidence>
<organism evidence="1 2">
    <name type="scientific">Phyllachora maydis</name>
    <dbReference type="NCBI Taxonomy" id="1825666"/>
    <lineage>
        <taxon>Eukaryota</taxon>
        <taxon>Fungi</taxon>
        <taxon>Dikarya</taxon>
        <taxon>Ascomycota</taxon>
        <taxon>Pezizomycotina</taxon>
        <taxon>Sordariomycetes</taxon>
        <taxon>Sordariomycetidae</taxon>
        <taxon>Phyllachorales</taxon>
        <taxon>Phyllachoraceae</taxon>
        <taxon>Phyllachora</taxon>
    </lineage>
</organism>
<reference evidence="1" key="1">
    <citation type="journal article" date="2023" name="Mol. Plant Microbe Interact.">
        <title>Elucidating the Obligate Nature and Biological Capacity of an Invasive Fungal Corn Pathogen.</title>
        <authorList>
            <person name="MacCready J.S."/>
            <person name="Roggenkamp E.M."/>
            <person name="Gdanetz K."/>
            <person name="Chilvers M.I."/>
        </authorList>
    </citation>
    <scope>NUCLEOTIDE SEQUENCE</scope>
    <source>
        <strain evidence="1">PM02</strain>
    </source>
</reference>